<organism evidence="1 2">
    <name type="scientific">Quercus suber</name>
    <name type="common">Cork oak</name>
    <dbReference type="NCBI Taxonomy" id="58331"/>
    <lineage>
        <taxon>Eukaryota</taxon>
        <taxon>Viridiplantae</taxon>
        <taxon>Streptophyta</taxon>
        <taxon>Embryophyta</taxon>
        <taxon>Tracheophyta</taxon>
        <taxon>Spermatophyta</taxon>
        <taxon>Magnoliopsida</taxon>
        <taxon>eudicotyledons</taxon>
        <taxon>Gunneridae</taxon>
        <taxon>Pentapetalae</taxon>
        <taxon>rosids</taxon>
        <taxon>fabids</taxon>
        <taxon>Fagales</taxon>
        <taxon>Fagaceae</taxon>
        <taxon>Quercus</taxon>
    </lineage>
</organism>
<gene>
    <name evidence="1" type="ORF">CFP56_042720</name>
</gene>
<accession>A0AAW0LJM8</accession>
<keyword evidence="2" id="KW-1185">Reference proteome</keyword>
<evidence type="ECO:0000313" key="1">
    <source>
        <dbReference type="EMBL" id="KAK7851168.1"/>
    </source>
</evidence>
<protein>
    <submittedName>
        <fullName evidence="1">Uncharacterized protein</fullName>
    </submittedName>
</protein>
<sequence>MVRAPSNSKQLKKSLTPQNTLRPLSTISSCLSIVPSFPHFHPLRIPFLAPSALPSSPVTSHRSILFQNRELRRSSYKNSDPFKTNSAEEMGEHAKERFINMALQNKKGKPIAHTLSWMEQ</sequence>
<proteinExistence type="predicted"/>
<dbReference type="Proteomes" id="UP000237347">
    <property type="component" value="Unassembled WGS sequence"/>
</dbReference>
<reference evidence="1 2" key="1">
    <citation type="journal article" date="2018" name="Sci. Data">
        <title>The draft genome sequence of cork oak.</title>
        <authorList>
            <person name="Ramos A.M."/>
            <person name="Usie A."/>
            <person name="Barbosa P."/>
            <person name="Barros P.M."/>
            <person name="Capote T."/>
            <person name="Chaves I."/>
            <person name="Simoes F."/>
            <person name="Abreu I."/>
            <person name="Carrasquinho I."/>
            <person name="Faro C."/>
            <person name="Guimaraes J.B."/>
            <person name="Mendonca D."/>
            <person name="Nobrega F."/>
            <person name="Rodrigues L."/>
            <person name="Saibo N.J.M."/>
            <person name="Varela M.C."/>
            <person name="Egas C."/>
            <person name="Matos J."/>
            <person name="Miguel C.M."/>
            <person name="Oliveira M.M."/>
            <person name="Ricardo C.P."/>
            <person name="Goncalves S."/>
        </authorList>
    </citation>
    <scope>NUCLEOTIDE SEQUENCE [LARGE SCALE GENOMIC DNA]</scope>
    <source>
        <strain evidence="2">cv. HL8</strain>
    </source>
</reference>
<name>A0AAW0LJM8_QUESU</name>
<comment type="caution">
    <text evidence="1">The sequence shown here is derived from an EMBL/GenBank/DDBJ whole genome shotgun (WGS) entry which is preliminary data.</text>
</comment>
<evidence type="ECO:0000313" key="2">
    <source>
        <dbReference type="Proteomes" id="UP000237347"/>
    </source>
</evidence>
<dbReference type="AlphaFoldDB" id="A0AAW0LJM8"/>
<dbReference type="EMBL" id="PKMF04000090">
    <property type="protein sequence ID" value="KAK7851168.1"/>
    <property type="molecule type" value="Genomic_DNA"/>
</dbReference>